<gene>
    <name evidence="15" type="ORF">MNBD_DELTA04-1155</name>
</gene>
<dbReference type="InterPro" id="IPR058240">
    <property type="entry name" value="rSAM_sf"/>
</dbReference>
<dbReference type="EC" id="2.8.4.5" evidence="3"/>
<dbReference type="PROSITE" id="PS51257">
    <property type="entry name" value="PROKAR_LIPOPROTEIN"/>
    <property type="match status" value="1"/>
</dbReference>
<evidence type="ECO:0000259" key="14">
    <source>
        <dbReference type="PROSITE" id="PS51918"/>
    </source>
</evidence>
<keyword evidence="8" id="KW-0408">Iron</keyword>
<dbReference type="SFLD" id="SFLDS00029">
    <property type="entry name" value="Radical_SAM"/>
    <property type="match status" value="1"/>
</dbReference>
<dbReference type="Gene3D" id="3.40.50.12160">
    <property type="entry name" value="Methylthiotransferase, N-terminal domain"/>
    <property type="match status" value="1"/>
</dbReference>
<dbReference type="EMBL" id="UOEY01000119">
    <property type="protein sequence ID" value="VAW41217.1"/>
    <property type="molecule type" value="Genomic_DNA"/>
</dbReference>
<dbReference type="PROSITE" id="PS51449">
    <property type="entry name" value="MTTASE_N"/>
    <property type="match status" value="1"/>
</dbReference>
<dbReference type="Gene3D" id="3.80.30.20">
    <property type="entry name" value="tm_1862 like domain"/>
    <property type="match status" value="1"/>
</dbReference>
<keyword evidence="5 15" id="KW-0808">Transferase</keyword>
<evidence type="ECO:0000259" key="13">
    <source>
        <dbReference type="PROSITE" id="PS51449"/>
    </source>
</evidence>
<evidence type="ECO:0000256" key="7">
    <source>
        <dbReference type="ARBA" id="ARBA00022723"/>
    </source>
</evidence>
<dbReference type="PROSITE" id="PS51918">
    <property type="entry name" value="RADICAL_SAM"/>
    <property type="match status" value="1"/>
</dbReference>
<dbReference type="GO" id="GO:0046872">
    <property type="term" value="F:metal ion binding"/>
    <property type="evidence" value="ECO:0007669"/>
    <property type="project" value="UniProtKB-KW"/>
</dbReference>
<evidence type="ECO:0000259" key="12">
    <source>
        <dbReference type="PROSITE" id="PS50926"/>
    </source>
</evidence>
<dbReference type="SMART" id="SM00729">
    <property type="entry name" value="Elp3"/>
    <property type="match status" value="1"/>
</dbReference>
<dbReference type="InterPro" id="IPR023404">
    <property type="entry name" value="rSAM_horseshoe"/>
</dbReference>
<evidence type="ECO:0000256" key="3">
    <source>
        <dbReference type="ARBA" id="ARBA00013273"/>
    </source>
</evidence>
<accession>A0A3B0VRX2</accession>
<dbReference type="Pfam" id="PF00919">
    <property type="entry name" value="UPF0004"/>
    <property type="match status" value="1"/>
</dbReference>
<evidence type="ECO:0000256" key="5">
    <source>
        <dbReference type="ARBA" id="ARBA00022679"/>
    </source>
</evidence>
<dbReference type="AlphaFoldDB" id="A0A3B0VRX2"/>
<name>A0A3B0VRX2_9ZZZZ</name>
<dbReference type="InterPro" id="IPR006638">
    <property type="entry name" value="Elp3/MiaA/NifB-like_rSAM"/>
</dbReference>
<dbReference type="InterPro" id="IPR006467">
    <property type="entry name" value="MiaB-like_bact"/>
</dbReference>
<evidence type="ECO:0000256" key="10">
    <source>
        <dbReference type="ARBA" id="ARBA00031213"/>
    </source>
</evidence>
<dbReference type="GO" id="GO:0035598">
    <property type="term" value="F:tRNA (N(6)-L-threonylcarbamoyladenosine(37)-C(2))-methylthiotransferase activity"/>
    <property type="evidence" value="ECO:0007669"/>
    <property type="project" value="UniProtKB-EC"/>
</dbReference>
<dbReference type="InterPro" id="IPR020612">
    <property type="entry name" value="Methylthiotransferase_CS"/>
</dbReference>
<organism evidence="15">
    <name type="scientific">hydrothermal vent metagenome</name>
    <dbReference type="NCBI Taxonomy" id="652676"/>
    <lineage>
        <taxon>unclassified sequences</taxon>
        <taxon>metagenomes</taxon>
        <taxon>ecological metagenomes</taxon>
    </lineage>
</organism>
<evidence type="ECO:0000256" key="2">
    <source>
        <dbReference type="ARBA" id="ARBA00002399"/>
    </source>
</evidence>
<evidence type="ECO:0000313" key="15">
    <source>
        <dbReference type="EMBL" id="VAW41217.1"/>
    </source>
</evidence>
<evidence type="ECO:0000256" key="8">
    <source>
        <dbReference type="ARBA" id="ARBA00023004"/>
    </source>
</evidence>
<dbReference type="InterPro" id="IPR007197">
    <property type="entry name" value="rSAM"/>
</dbReference>
<dbReference type="NCBIfam" id="TIGR01579">
    <property type="entry name" value="MiaB-like-C"/>
    <property type="match status" value="1"/>
</dbReference>
<sequence>MRKIAIATLGCKVNQFESASFSSSLTGAGCEIVPFAGRADIYVINTCAVTGRAGQQSRQLIRRAIKTNPAARLIITGCYAQVASRDILEITDSRSVCIVGNGNKDQVLDAALAENECDLPLSDIGVKREICRLPVRRFNGRTRAFLRIQDGCNNFCSYCIVPHTRGRSRSLALPDVLEQAAIFSEEGYRELVITGINVGKYGQDLNEDETIYSLLARLCREFPAMRFRLSSIEPTEVNDSLLELMIRAPNFMPHLHIPLQSGDDTILRRMNRRYPVAAFARAVQQSHAALPHIAIGCDILGGFPGEDNAAHENTLQLLAGLPVTYLHVFPFSRRPGTPAASMQDQVPKHIKEERVRRLRDLGHEKKLEFYRRHVGTVRQVLVERHNKKTGLLKGFSENYIPVQFQGPARLAGQLVAVRIDRLDEDEPFGTLRNE</sequence>
<feature type="domain" description="TRAM" evidence="12">
    <location>
        <begin position="371"/>
        <end position="433"/>
    </location>
</feature>
<dbReference type="NCBIfam" id="TIGR00089">
    <property type="entry name" value="MiaB/RimO family radical SAM methylthiotransferase"/>
    <property type="match status" value="1"/>
</dbReference>
<dbReference type="SUPFAM" id="SSF102114">
    <property type="entry name" value="Radical SAM enzymes"/>
    <property type="match status" value="1"/>
</dbReference>
<dbReference type="PROSITE" id="PS01278">
    <property type="entry name" value="MTTASE_RADICAL"/>
    <property type="match status" value="1"/>
</dbReference>
<comment type="cofactor">
    <cofactor evidence="1">
        <name>[4Fe-4S] cluster</name>
        <dbReference type="ChEBI" id="CHEBI:49883"/>
    </cofactor>
</comment>
<dbReference type="SFLD" id="SFLDG01082">
    <property type="entry name" value="B12-binding_domain_containing"/>
    <property type="match status" value="1"/>
</dbReference>
<dbReference type="Pfam" id="PF04055">
    <property type="entry name" value="Radical_SAM"/>
    <property type="match status" value="1"/>
</dbReference>
<comment type="function">
    <text evidence="2">Catalyzes the methylthiolation of N6-threonylcarbamoyladenosine (t(6)A), leading to the formation of 2-methylthio-N6-threonylcarbamoyladenosine (ms(2)t(6)A) at position 37 in tRNAs that read codons beginning with adenine.</text>
</comment>
<dbReference type="PANTHER" id="PTHR11918">
    <property type="entry name" value="RADICAL SAM PROTEINS"/>
    <property type="match status" value="1"/>
</dbReference>
<dbReference type="InterPro" id="IPR013848">
    <property type="entry name" value="Methylthiotransferase_N"/>
</dbReference>
<dbReference type="SFLD" id="SFLDG01061">
    <property type="entry name" value="methylthiotransferase"/>
    <property type="match status" value="1"/>
</dbReference>
<dbReference type="InterPro" id="IPR002792">
    <property type="entry name" value="TRAM_dom"/>
</dbReference>
<keyword evidence="4" id="KW-0004">4Fe-4S</keyword>
<dbReference type="PROSITE" id="PS50926">
    <property type="entry name" value="TRAM"/>
    <property type="match status" value="1"/>
</dbReference>
<evidence type="ECO:0000256" key="11">
    <source>
        <dbReference type="ARBA" id="ARBA00051661"/>
    </source>
</evidence>
<dbReference type="InterPro" id="IPR038135">
    <property type="entry name" value="Methylthiotransferase_N_sf"/>
</dbReference>
<feature type="domain" description="MTTase N-terminal" evidence="13">
    <location>
        <begin position="2"/>
        <end position="116"/>
    </location>
</feature>
<evidence type="ECO:0000256" key="9">
    <source>
        <dbReference type="ARBA" id="ARBA00023014"/>
    </source>
</evidence>
<dbReference type="PANTHER" id="PTHR11918:SF45">
    <property type="entry name" value="THREONYLCARBAMOYLADENOSINE TRNA METHYLTHIOTRANSFERASE"/>
    <property type="match status" value="1"/>
</dbReference>
<evidence type="ECO:0000256" key="4">
    <source>
        <dbReference type="ARBA" id="ARBA00022485"/>
    </source>
</evidence>
<protein>
    <recommendedName>
        <fullName evidence="3">tRNA (N(6)-L-threonylcarbamoyladenosine(37)-C(2))-methylthiotransferase</fullName>
        <ecNumber evidence="3">2.8.4.5</ecNumber>
    </recommendedName>
    <alternativeName>
        <fullName evidence="10">tRNA-t(6)A37 methylthiotransferase</fullName>
    </alternativeName>
</protein>
<evidence type="ECO:0000256" key="6">
    <source>
        <dbReference type="ARBA" id="ARBA00022691"/>
    </source>
</evidence>
<comment type="catalytic activity">
    <reaction evidence="11">
        <text>N(6)-L-threonylcarbamoyladenosine(37) in tRNA + (sulfur carrier)-SH + AH2 + 2 S-adenosyl-L-methionine = 2-methylsulfanyl-N(6)-L-threonylcarbamoyladenosine(37) in tRNA + (sulfur carrier)-H + 5'-deoxyadenosine + L-methionine + A + S-adenosyl-L-homocysteine + 2 H(+)</text>
        <dbReference type="Rhea" id="RHEA:37075"/>
        <dbReference type="Rhea" id="RHEA-COMP:10163"/>
        <dbReference type="Rhea" id="RHEA-COMP:11092"/>
        <dbReference type="Rhea" id="RHEA-COMP:14737"/>
        <dbReference type="Rhea" id="RHEA-COMP:14739"/>
        <dbReference type="ChEBI" id="CHEBI:13193"/>
        <dbReference type="ChEBI" id="CHEBI:15378"/>
        <dbReference type="ChEBI" id="CHEBI:17319"/>
        <dbReference type="ChEBI" id="CHEBI:17499"/>
        <dbReference type="ChEBI" id="CHEBI:29917"/>
        <dbReference type="ChEBI" id="CHEBI:57844"/>
        <dbReference type="ChEBI" id="CHEBI:57856"/>
        <dbReference type="ChEBI" id="CHEBI:59789"/>
        <dbReference type="ChEBI" id="CHEBI:64428"/>
        <dbReference type="ChEBI" id="CHEBI:74418"/>
        <dbReference type="ChEBI" id="CHEBI:74420"/>
        <dbReference type="EC" id="2.8.4.5"/>
    </reaction>
</comment>
<reference evidence="15" key="1">
    <citation type="submission" date="2018-06" db="EMBL/GenBank/DDBJ databases">
        <authorList>
            <person name="Zhirakovskaya E."/>
        </authorList>
    </citation>
    <scope>NUCLEOTIDE SEQUENCE</scope>
</reference>
<keyword evidence="6" id="KW-0949">S-adenosyl-L-methionine</keyword>
<keyword evidence="7" id="KW-0479">Metal-binding</keyword>
<dbReference type="CDD" id="cd01335">
    <property type="entry name" value="Radical_SAM"/>
    <property type="match status" value="1"/>
</dbReference>
<proteinExistence type="predicted"/>
<dbReference type="GO" id="GO:0051539">
    <property type="term" value="F:4 iron, 4 sulfur cluster binding"/>
    <property type="evidence" value="ECO:0007669"/>
    <property type="project" value="UniProtKB-KW"/>
</dbReference>
<keyword evidence="9" id="KW-0411">Iron-sulfur</keyword>
<feature type="domain" description="Radical SAM core" evidence="14">
    <location>
        <begin position="138"/>
        <end position="368"/>
    </location>
</feature>
<evidence type="ECO:0000256" key="1">
    <source>
        <dbReference type="ARBA" id="ARBA00001966"/>
    </source>
</evidence>
<dbReference type="InterPro" id="IPR005839">
    <property type="entry name" value="Methylthiotransferase"/>
</dbReference>